<evidence type="ECO:0000256" key="5">
    <source>
        <dbReference type="ARBA" id="ARBA00022989"/>
    </source>
</evidence>
<accession>A0ABY6JB65</accession>
<keyword evidence="4 7" id="KW-0812">Transmembrane</keyword>
<dbReference type="PANTHER" id="PTHR34582">
    <property type="entry name" value="UPF0702 TRANSMEMBRANE PROTEIN YCAP"/>
    <property type="match status" value="1"/>
</dbReference>
<comment type="similarity">
    <text evidence="2">Belongs to the UPF0702 family.</text>
</comment>
<dbReference type="RefSeq" id="WP_264283339.1">
    <property type="nucleotide sequence ID" value="NZ_CP107006.1"/>
</dbReference>
<evidence type="ECO:0000256" key="2">
    <source>
        <dbReference type="ARBA" id="ARBA00006448"/>
    </source>
</evidence>
<dbReference type="EMBL" id="CP107006">
    <property type="protein sequence ID" value="UYQ95627.1"/>
    <property type="molecule type" value="Genomic_DNA"/>
</dbReference>
<dbReference type="Gene3D" id="3.30.240.20">
    <property type="entry name" value="bsu07140 like domains"/>
    <property type="match status" value="1"/>
</dbReference>
<dbReference type="InterPro" id="IPR023090">
    <property type="entry name" value="UPF0702_alpha/beta_dom_sf"/>
</dbReference>
<reference evidence="9" key="1">
    <citation type="submission" date="2022-10" db="EMBL/GenBank/DDBJ databases">
        <title>Chitinophaga sp. nov., isolated from soil.</title>
        <authorList>
            <person name="Jeon C.O."/>
        </authorList>
    </citation>
    <scope>NUCLEOTIDE SEQUENCE</scope>
    <source>
        <strain evidence="9">R8</strain>
    </source>
</reference>
<protein>
    <submittedName>
        <fullName evidence="9">DUF421 domain-containing protein</fullName>
    </submittedName>
</protein>
<evidence type="ECO:0000313" key="10">
    <source>
        <dbReference type="Proteomes" id="UP001162741"/>
    </source>
</evidence>
<dbReference type="InterPro" id="IPR007353">
    <property type="entry name" value="DUF421"/>
</dbReference>
<name>A0ABY6JB65_9BACT</name>
<keyword evidence="10" id="KW-1185">Reference proteome</keyword>
<feature type="domain" description="YetF C-terminal" evidence="8">
    <location>
        <begin position="102"/>
        <end position="176"/>
    </location>
</feature>
<gene>
    <name evidence="9" type="ORF">MKQ68_10990</name>
</gene>
<evidence type="ECO:0000259" key="8">
    <source>
        <dbReference type="Pfam" id="PF04239"/>
    </source>
</evidence>
<organism evidence="9 10">
    <name type="scientific">Chitinophaga horti</name>
    <dbReference type="NCBI Taxonomy" id="2920382"/>
    <lineage>
        <taxon>Bacteria</taxon>
        <taxon>Pseudomonadati</taxon>
        <taxon>Bacteroidota</taxon>
        <taxon>Chitinophagia</taxon>
        <taxon>Chitinophagales</taxon>
        <taxon>Chitinophagaceae</taxon>
        <taxon>Chitinophaga</taxon>
    </lineage>
</organism>
<evidence type="ECO:0000313" key="9">
    <source>
        <dbReference type="EMBL" id="UYQ95627.1"/>
    </source>
</evidence>
<comment type="subcellular location">
    <subcellularLocation>
        <location evidence="1">Cell membrane</location>
        <topology evidence="1">Multi-pass membrane protein</topology>
    </subcellularLocation>
</comment>
<keyword evidence="3" id="KW-1003">Cell membrane</keyword>
<feature type="transmembrane region" description="Helical" evidence="7">
    <location>
        <begin position="78"/>
        <end position="96"/>
    </location>
</feature>
<evidence type="ECO:0000256" key="7">
    <source>
        <dbReference type="SAM" id="Phobius"/>
    </source>
</evidence>
<dbReference type="Pfam" id="PF04239">
    <property type="entry name" value="DUF421"/>
    <property type="match status" value="1"/>
</dbReference>
<dbReference type="PANTHER" id="PTHR34582:SF6">
    <property type="entry name" value="UPF0702 TRANSMEMBRANE PROTEIN YCAP"/>
    <property type="match status" value="1"/>
</dbReference>
<feature type="transmembrane region" description="Helical" evidence="7">
    <location>
        <begin position="54"/>
        <end position="72"/>
    </location>
</feature>
<evidence type="ECO:0000256" key="3">
    <source>
        <dbReference type="ARBA" id="ARBA00022475"/>
    </source>
</evidence>
<dbReference type="Proteomes" id="UP001162741">
    <property type="component" value="Chromosome"/>
</dbReference>
<evidence type="ECO:0000256" key="4">
    <source>
        <dbReference type="ARBA" id="ARBA00022692"/>
    </source>
</evidence>
<sequence>MQRHEIFFDDIQRWLFGLSSPEFLIEIFFRTILIYLLLLLTVRLLGSRMAAQSTVTEMAVMITLGAIVSPVMQISQRGLVFGIVALVCALLFQRGLNFWAYKNSKIETLTQGRTHMLVLNGRINLPELQRSRVTRQQLFALLRGEEVYTLGDVERAYMEACGILTIFKMKKPQAGLAVMPPADKSMLGELFRENEQSACGNCGHTQPVSQPQEHCPVCTLASWEPTFISKQ</sequence>
<evidence type="ECO:0000256" key="1">
    <source>
        <dbReference type="ARBA" id="ARBA00004651"/>
    </source>
</evidence>
<feature type="transmembrane region" description="Helical" evidence="7">
    <location>
        <begin position="23"/>
        <end position="42"/>
    </location>
</feature>
<keyword evidence="5 7" id="KW-1133">Transmembrane helix</keyword>
<keyword evidence="6 7" id="KW-0472">Membrane</keyword>
<evidence type="ECO:0000256" key="6">
    <source>
        <dbReference type="ARBA" id="ARBA00023136"/>
    </source>
</evidence>
<proteinExistence type="inferred from homology"/>